<sequence>MSTWRHSRRDSSLLTGELACGSQAYSADESLEGNLDDSSYPYVLLLQTQVELLPLLLNDNKAPTLVIRSDDSCLRQNFGSTCPYVLYERKI</sequence>
<evidence type="ECO:0000313" key="1">
    <source>
        <dbReference type="EMBL" id="KAF1978143.1"/>
    </source>
</evidence>
<evidence type="ECO:0000313" key="2">
    <source>
        <dbReference type="Proteomes" id="UP000800036"/>
    </source>
</evidence>
<proteinExistence type="predicted"/>
<protein>
    <submittedName>
        <fullName evidence="1">Uncharacterized protein</fullName>
    </submittedName>
</protein>
<keyword evidence="2" id="KW-1185">Reference proteome</keyword>
<dbReference type="Proteomes" id="UP000800036">
    <property type="component" value="Unassembled WGS sequence"/>
</dbReference>
<dbReference type="AlphaFoldDB" id="A0A6A5VKE1"/>
<accession>A0A6A5VKE1</accession>
<gene>
    <name evidence="1" type="ORF">BU23DRAFT_550235</name>
</gene>
<dbReference type="EMBL" id="ML976661">
    <property type="protein sequence ID" value="KAF1978143.1"/>
    <property type="molecule type" value="Genomic_DNA"/>
</dbReference>
<name>A0A6A5VKE1_9PLEO</name>
<organism evidence="1 2">
    <name type="scientific">Bimuria novae-zelandiae CBS 107.79</name>
    <dbReference type="NCBI Taxonomy" id="1447943"/>
    <lineage>
        <taxon>Eukaryota</taxon>
        <taxon>Fungi</taxon>
        <taxon>Dikarya</taxon>
        <taxon>Ascomycota</taxon>
        <taxon>Pezizomycotina</taxon>
        <taxon>Dothideomycetes</taxon>
        <taxon>Pleosporomycetidae</taxon>
        <taxon>Pleosporales</taxon>
        <taxon>Massarineae</taxon>
        <taxon>Didymosphaeriaceae</taxon>
        <taxon>Bimuria</taxon>
    </lineage>
</organism>
<reference evidence="1" key="1">
    <citation type="journal article" date="2020" name="Stud. Mycol.">
        <title>101 Dothideomycetes genomes: a test case for predicting lifestyles and emergence of pathogens.</title>
        <authorList>
            <person name="Haridas S."/>
            <person name="Albert R."/>
            <person name="Binder M."/>
            <person name="Bloem J."/>
            <person name="Labutti K."/>
            <person name="Salamov A."/>
            <person name="Andreopoulos B."/>
            <person name="Baker S."/>
            <person name="Barry K."/>
            <person name="Bills G."/>
            <person name="Bluhm B."/>
            <person name="Cannon C."/>
            <person name="Castanera R."/>
            <person name="Culley D."/>
            <person name="Daum C."/>
            <person name="Ezra D."/>
            <person name="Gonzalez J."/>
            <person name="Henrissat B."/>
            <person name="Kuo A."/>
            <person name="Liang C."/>
            <person name="Lipzen A."/>
            <person name="Lutzoni F."/>
            <person name="Magnuson J."/>
            <person name="Mondo S."/>
            <person name="Nolan M."/>
            <person name="Ohm R."/>
            <person name="Pangilinan J."/>
            <person name="Park H.-J."/>
            <person name="Ramirez L."/>
            <person name="Alfaro M."/>
            <person name="Sun H."/>
            <person name="Tritt A."/>
            <person name="Yoshinaga Y."/>
            <person name="Zwiers L.-H."/>
            <person name="Turgeon B."/>
            <person name="Goodwin S."/>
            <person name="Spatafora J."/>
            <person name="Crous P."/>
            <person name="Grigoriev I."/>
        </authorList>
    </citation>
    <scope>NUCLEOTIDE SEQUENCE</scope>
    <source>
        <strain evidence="1">CBS 107.79</strain>
    </source>
</reference>